<dbReference type="PANTHER" id="PTHR12598">
    <property type="entry name" value="COPPER HOMEOSTASIS PROTEIN CUTC"/>
    <property type="match status" value="1"/>
</dbReference>
<keyword evidence="5" id="KW-1185">Reference proteome</keyword>
<protein>
    <recommendedName>
        <fullName evidence="2">PF03932 family protein CutC</fullName>
    </recommendedName>
</protein>
<evidence type="ECO:0000256" key="3">
    <source>
        <dbReference type="SAM" id="MobiDB-lite"/>
    </source>
</evidence>
<comment type="caution">
    <text evidence="2">Once thought to be involved in copper homeostasis, experiments in E.coli have shown this is not the case.</text>
</comment>
<dbReference type="InterPro" id="IPR036822">
    <property type="entry name" value="CutC-like_dom_sf"/>
</dbReference>
<evidence type="ECO:0000256" key="2">
    <source>
        <dbReference type="HAMAP-Rule" id="MF_00795"/>
    </source>
</evidence>
<dbReference type="Pfam" id="PF03932">
    <property type="entry name" value="CutC"/>
    <property type="match status" value="1"/>
</dbReference>
<dbReference type="EMBL" id="BSNV01000020">
    <property type="protein sequence ID" value="GLQ66634.1"/>
    <property type="molecule type" value="Genomic_DNA"/>
</dbReference>
<reference evidence="5" key="1">
    <citation type="journal article" date="2019" name="Int. J. Syst. Evol. Microbiol.">
        <title>The Global Catalogue of Microorganisms (GCM) 10K type strain sequencing project: providing services to taxonomists for standard genome sequencing and annotation.</title>
        <authorList>
            <consortium name="The Broad Institute Genomics Platform"/>
            <consortium name="The Broad Institute Genome Sequencing Center for Infectious Disease"/>
            <person name="Wu L."/>
            <person name="Ma J."/>
        </authorList>
    </citation>
    <scope>NUCLEOTIDE SEQUENCE [LARGE SCALE GENOMIC DNA]</scope>
    <source>
        <strain evidence="5">NBRC 3266</strain>
    </source>
</reference>
<dbReference type="Gene3D" id="3.20.20.380">
    <property type="entry name" value="Copper homeostasis (CutC) domain"/>
    <property type="match status" value="1"/>
</dbReference>
<keyword evidence="2" id="KW-0963">Cytoplasm</keyword>
<comment type="caution">
    <text evidence="4">The sequence shown here is derived from an EMBL/GenBank/DDBJ whole genome shotgun (WGS) entry which is preliminary data.</text>
</comment>
<comment type="similarity">
    <text evidence="1 2">Belongs to the CutC family.</text>
</comment>
<dbReference type="HAMAP" id="MF_00795">
    <property type="entry name" value="CutC"/>
    <property type="match status" value="1"/>
</dbReference>
<organism evidence="4 5">
    <name type="scientific">Gluconobacter kondonii</name>
    <dbReference type="NCBI Taxonomy" id="941463"/>
    <lineage>
        <taxon>Bacteria</taxon>
        <taxon>Pseudomonadati</taxon>
        <taxon>Pseudomonadota</taxon>
        <taxon>Alphaproteobacteria</taxon>
        <taxon>Acetobacterales</taxon>
        <taxon>Acetobacteraceae</taxon>
        <taxon>Gluconobacter</taxon>
    </lineage>
</organism>
<dbReference type="GeneID" id="76195953"/>
<evidence type="ECO:0000256" key="1">
    <source>
        <dbReference type="ARBA" id="ARBA00007768"/>
    </source>
</evidence>
<dbReference type="InterPro" id="IPR005627">
    <property type="entry name" value="CutC-like"/>
</dbReference>
<dbReference type="SUPFAM" id="SSF110395">
    <property type="entry name" value="CutC-like"/>
    <property type="match status" value="1"/>
</dbReference>
<comment type="subcellular location">
    <subcellularLocation>
        <location evidence="2">Cytoplasm</location>
    </subcellularLocation>
</comment>
<name>A0ABQ5WTC5_9PROT</name>
<evidence type="ECO:0000313" key="5">
    <source>
        <dbReference type="Proteomes" id="UP001156629"/>
    </source>
</evidence>
<dbReference type="PANTHER" id="PTHR12598:SF0">
    <property type="entry name" value="COPPER HOMEOSTASIS PROTEIN CUTC HOMOLOG"/>
    <property type="match status" value="1"/>
</dbReference>
<dbReference type="Proteomes" id="UP001156629">
    <property type="component" value="Unassembled WGS sequence"/>
</dbReference>
<evidence type="ECO:0000313" key="4">
    <source>
        <dbReference type="EMBL" id="GLQ66634.1"/>
    </source>
</evidence>
<dbReference type="RefSeq" id="WP_099287629.1">
    <property type="nucleotide sequence ID" value="NZ_BEWP01000025.1"/>
</dbReference>
<feature type="region of interest" description="Disordered" evidence="3">
    <location>
        <begin position="218"/>
        <end position="239"/>
    </location>
</feature>
<gene>
    <name evidence="2 4" type="primary">cutC</name>
    <name evidence="4" type="ORF">GCM10007870_22180</name>
</gene>
<sequence length="239" mass="25239">MTELEVCVDTAEALAIAQAETLARIELCSALDLGGLTPSVGMMQLAADSPVPVYAMIRPRGGSFVFTDQEEKIMLADIQAARTAGLAGIVLGASQPDNRLNADMLQRLSAACGPLQRTLHRAFDLVPDPFEALETAIALGFDRILTSGCALDAVSGIPVLKALVHEAKGRLSIMAGSGVTHANAEMIVRQTGVQALHGSFRTSSRHSFPQNMTTRMGFGSISAPPSPEMIQDLRTALDP</sequence>
<proteinExistence type="inferred from homology"/>
<accession>A0ABQ5WTC5</accession>